<evidence type="ECO:0000256" key="9">
    <source>
        <dbReference type="SAM" id="Phobius"/>
    </source>
</evidence>
<evidence type="ECO:0000259" key="10">
    <source>
        <dbReference type="PROSITE" id="PS50850"/>
    </source>
</evidence>
<dbReference type="InterPro" id="IPR005828">
    <property type="entry name" value="MFS_sugar_transport-like"/>
</dbReference>
<dbReference type="EMBL" id="CWKI01000003">
    <property type="protein sequence ID" value="CTR06033.1"/>
    <property type="molecule type" value="Genomic_DNA"/>
</dbReference>
<dbReference type="AlphaFoldDB" id="A0A0K3CAW3"/>
<comment type="catalytic activity">
    <reaction evidence="7">
        <text>myo-inositol(out) + H(+)(out) = myo-inositol(in) + H(+)(in)</text>
        <dbReference type="Rhea" id="RHEA:60364"/>
        <dbReference type="ChEBI" id="CHEBI:15378"/>
        <dbReference type="ChEBI" id="CHEBI:17268"/>
    </reaction>
</comment>
<evidence type="ECO:0000256" key="8">
    <source>
        <dbReference type="RuleBase" id="RU003346"/>
    </source>
</evidence>
<dbReference type="GO" id="GO:0016020">
    <property type="term" value="C:membrane"/>
    <property type="evidence" value="ECO:0007669"/>
    <property type="project" value="UniProtKB-SubCell"/>
</dbReference>
<evidence type="ECO:0000313" key="12">
    <source>
        <dbReference type="Proteomes" id="UP000199069"/>
    </source>
</evidence>
<comment type="subcellular location">
    <subcellularLocation>
        <location evidence="1">Membrane</location>
        <topology evidence="1">Multi-pass membrane protein</topology>
    </subcellularLocation>
</comment>
<evidence type="ECO:0000256" key="4">
    <source>
        <dbReference type="ARBA" id="ARBA00022692"/>
    </source>
</evidence>
<feature type="transmembrane region" description="Helical" evidence="9">
    <location>
        <begin position="317"/>
        <end position="338"/>
    </location>
</feature>
<feature type="transmembrane region" description="Helical" evidence="9">
    <location>
        <begin position="61"/>
        <end position="80"/>
    </location>
</feature>
<feature type="transmembrane region" description="Helical" evidence="9">
    <location>
        <begin position="152"/>
        <end position="178"/>
    </location>
</feature>
<feature type="transmembrane region" description="Helical" evidence="9">
    <location>
        <begin position="184"/>
        <end position="205"/>
    </location>
</feature>
<keyword evidence="5 9" id="KW-1133">Transmembrane helix</keyword>
<dbReference type="PANTHER" id="PTHR48022">
    <property type="entry name" value="PLASTIDIC GLUCOSE TRANSPORTER 4"/>
    <property type="match status" value="1"/>
</dbReference>
<feature type="transmembrane region" description="Helical" evidence="9">
    <location>
        <begin position="344"/>
        <end position="366"/>
    </location>
</feature>
<reference evidence="11 12" key="1">
    <citation type="submission" date="2015-07" db="EMBL/GenBank/DDBJ databases">
        <authorList>
            <person name="Cajimat M.N.B."/>
            <person name="Milazzo M.L."/>
            <person name="Fulhorst C.F."/>
        </authorList>
    </citation>
    <scope>NUCLEOTIDE SEQUENCE [LARGE SCALE GENOMIC DNA]</scope>
    <source>
        <strain evidence="11">Single colony</strain>
    </source>
</reference>
<dbReference type="Pfam" id="PF00083">
    <property type="entry name" value="Sugar_tr"/>
    <property type="match status" value="1"/>
</dbReference>
<evidence type="ECO:0000256" key="5">
    <source>
        <dbReference type="ARBA" id="ARBA00022989"/>
    </source>
</evidence>
<dbReference type="Proteomes" id="UP000199069">
    <property type="component" value="Unassembled WGS sequence"/>
</dbReference>
<organism evidence="11 12">
    <name type="scientific">Rhodotorula toruloides</name>
    <name type="common">Yeast</name>
    <name type="synonym">Rhodosporidium toruloides</name>
    <dbReference type="NCBI Taxonomy" id="5286"/>
    <lineage>
        <taxon>Eukaryota</taxon>
        <taxon>Fungi</taxon>
        <taxon>Dikarya</taxon>
        <taxon>Basidiomycota</taxon>
        <taxon>Pucciniomycotina</taxon>
        <taxon>Microbotryomycetes</taxon>
        <taxon>Sporidiobolales</taxon>
        <taxon>Sporidiobolaceae</taxon>
        <taxon>Rhodotorula</taxon>
    </lineage>
</organism>
<evidence type="ECO:0000256" key="7">
    <source>
        <dbReference type="ARBA" id="ARBA00049119"/>
    </source>
</evidence>
<dbReference type="GO" id="GO:0005351">
    <property type="term" value="F:carbohydrate:proton symporter activity"/>
    <property type="evidence" value="ECO:0007669"/>
    <property type="project" value="TreeGrafter"/>
</dbReference>
<keyword evidence="6 9" id="KW-0472">Membrane</keyword>
<dbReference type="NCBIfam" id="TIGR00879">
    <property type="entry name" value="SP"/>
    <property type="match status" value="1"/>
</dbReference>
<dbReference type="InterPro" id="IPR036259">
    <property type="entry name" value="MFS_trans_sf"/>
</dbReference>
<dbReference type="PROSITE" id="PS50850">
    <property type="entry name" value="MFS"/>
    <property type="match status" value="1"/>
</dbReference>
<evidence type="ECO:0000256" key="1">
    <source>
        <dbReference type="ARBA" id="ARBA00004141"/>
    </source>
</evidence>
<feature type="transmembrane region" description="Helical" evidence="9">
    <location>
        <begin position="443"/>
        <end position="462"/>
    </location>
</feature>
<gene>
    <name evidence="11" type="primary">FGENESH: predicted gene_3.345</name>
    <name evidence="11" type="ORF">BN2166_0018940</name>
</gene>
<feature type="domain" description="Major facilitator superfamily (MFS) profile" evidence="10">
    <location>
        <begin position="21"/>
        <end position="466"/>
    </location>
</feature>
<feature type="transmembrane region" description="Helical" evidence="9">
    <location>
        <begin position="411"/>
        <end position="431"/>
    </location>
</feature>
<evidence type="ECO:0000256" key="3">
    <source>
        <dbReference type="ARBA" id="ARBA00022448"/>
    </source>
</evidence>
<name>A0A0K3CAW3_RHOTO</name>
<dbReference type="SUPFAM" id="SSF103473">
    <property type="entry name" value="MFS general substrate transporter"/>
    <property type="match status" value="1"/>
</dbReference>
<feature type="transmembrane region" description="Helical" evidence="9">
    <location>
        <begin position="378"/>
        <end position="399"/>
    </location>
</feature>
<dbReference type="InterPro" id="IPR003663">
    <property type="entry name" value="Sugar/inositol_transpt"/>
</dbReference>
<keyword evidence="3 8" id="KW-0813">Transport</keyword>
<accession>A0A0K3CAW3</accession>
<dbReference type="InterPro" id="IPR020846">
    <property type="entry name" value="MFS_dom"/>
</dbReference>
<feature type="transmembrane region" description="Helical" evidence="9">
    <location>
        <begin position="116"/>
        <end position="140"/>
    </location>
</feature>
<evidence type="ECO:0000313" key="11">
    <source>
        <dbReference type="EMBL" id="CTR06033.1"/>
    </source>
</evidence>
<dbReference type="PANTHER" id="PTHR48022:SF28">
    <property type="entry name" value="MAJOR FACILITATOR SUPERFAMILY (MFS) PROFILE DOMAIN-CONTAINING PROTEIN-RELATED"/>
    <property type="match status" value="1"/>
</dbReference>
<comment type="similarity">
    <text evidence="2 8">Belongs to the major facilitator superfamily. Sugar transporter (TC 2.A.1.1) family.</text>
</comment>
<feature type="transmembrane region" description="Helical" evidence="9">
    <location>
        <begin position="12"/>
        <end position="34"/>
    </location>
</feature>
<evidence type="ECO:0000256" key="2">
    <source>
        <dbReference type="ARBA" id="ARBA00010992"/>
    </source>
</evidence>
<protein>
    <submittedName>
        <fullName evidence="11">FGENESH: predicted gene_3.345 protein</fullName>
    </submittedName>
</protein>
<dbReference type="PRINTS" id="PR00171">
    <property type="entry name" value="SUGRTRNSPORT"/>
</dbReference>
<sequence>MKYWDEPVTNTLQGRPLLAALTVCCAIGFLLFGYDQGVMGGLIGGADFLETFPALANNSTLLGATVAIYEIGALIGSIFASVYGERLGRRRAMILGCVFALTGGAIQGGSDGPNALAILIFFRVWTGLGIGMLTSLLPAFHAECSPAKYRGSIVLLDLVACACGLTLSFWLSFATSYISGGAQWRFPLSFQAVFPLIVLIVVAFLPDSPRWLAQQGRTDEARAVLLRYNGPEEAAAVYAEIETAIAIEREAGVTRWSDAFRPGPQALRYRTFLGMGALFAQQCTGVQSLEADAQLAPRADSTEIFTKSVGLSRNLSLILSGVNGINSLCFVILGTFLIDRVGRVRLMWTTAAMQAVMFAVMAGVLADGNPSYGEGVTGACMLFLFFASFSVGWLGPSWLYPSEVTPLATRAIAASLSSASNWIWNFVVVTVSPPALDGIKGKYYIVFAILNALLVPMLYFFYPETARLSLEEIDALFANGNVQMRRSPRSPVEGFVAPVAKHVVDSDKVMRGEEEQIEKV</sequence>
<dbReference type="OMA" id="ICVAIMS"/>
<dbReference type="Gene3D" id="1.20.1250.20">
    <property type="entry name" value="MFS general substrate transporter like domains"/>
    <property type="match status" value="1"/>
</dbReference>
<evidence type="ECO:0000256" key="6">
    <source>
        <dbReference type="ARBA" id="ARBA00023136"/>
    </source>
</evidence>
<proteinExistence type="inferred from homology"/>
<keyword evidence="12" id="KW-1185">Reference proteome</keyword>
<dbReference type="InterPro" id="IPR050360">
    <property type="entry name" value="MFS_Sugar_Transporters"/>
</dbReference>
<keyword evidence="4 9" id="KW-0812">Transmembrane</keyword>